<proteinExistence type="predicted"/>
<sequence>MALNQILTGGIGLAAEAIKHQKNKKAAKNASVDDSILVFGATGSSNFQQMNAGNEGMPQRASKVLSTYTISTDKLHNDLDGLEKRPSVESDPTRAVIPKGVGKDPARISTLVEAFLAVHRPLVRQTPAPLPFAVIIPQRRPESRQRGFVPAYAPCLAPCGISEDAFMQFHEFYNESLRYSNAIKVVTVAAGAAGLVPSITATVVSLTIGAAAQTAASLQSRQRTNDFLSHMNLEYFMPMGLVCLIMRYTAPEHYSEATNLYQAHTQATNQSRWNFNVDHGQMGDASMPLAAPLIFPKVSSVQDQGKSTKFERAKQFIQDYGDRRAQAEFARSHPDSQLTKAVASQVKFQSFLGDPRNFSSISKNSLQEMAHDRLIGQGTRFSVPQRDVRFRSRAQMGHQEGERFQHAGLGTLNPQSRERVDSTKDVLYMMIVPLPTQEQINSAYDEPPAYLATEEVRW</sequence>
<dbReference type="AlphaFoldDB" id="A0A9N9YRV5"/>
<dbReference type="PANTHER" id="PTHR38887">
    <property type="entry name" value="CHROMOSOME 21, WHOLE GENOME SHOTGUN SEQUENCE"/>
    <property type="match status" value="1"/>
</dbReference>
<accession>A0A9N9YRV5</accession>
<evidence type="ECO:0000313" key="3">
    <source>
        <dbReference type="Proteomes" id="UP000696573"/>
    </source>
</evidence>
<feature type="compositionally biased region" description="Basic and acidic residues" evidence="1">
    <location>
        <begin position="79"/>
        <end position="92"/>
    </location>
</feature>
<evidence type="ECO:0000256" key="1">
    <source>
        <dbReference type="SAM" id="MobiDB-lite"/>
    </source>
</evidence>
<dbReference type="Proteomes" id="UP000696573">
    <property type="component" value="Unassembled WGS sequence"/>
</dbReference>
<protein>
    <submittedName>
        <fullName evidence="2">Uncharacterized protein</fullName>
    </submittedName>
</protein>
<dbReference type="EMBL" id="CABFNQ020000758">
    <property type="protein sequence ID" value="CAH0036652.1"/>
    <property type="molecule type" value="Genomic_DNA"/>
</dbReference>
<evidence type="ECO:0000313" key="2">
    <source>
        <dbReference type="EMBL" id="CAH0036652.1"/>
    </source>
</evidence>
<name>A0A9N9YRV5_9HYPO</name>
<dbReference type="InterPro" id="IPR053221">
    <property type="entry name" value="Burnettramic_acid_biosynth"/>
</dbReference>
<feature type="region of interest" description="Disordered" evidence="1">
    <location>
        <begin position="79"/>
        <end position="99"/>
    </location>
</feature>
<gene>
    <name evidence="2" type="ORF">CRHIZ90672A_00010492</name>
</gene>
<dbReference type="PANTHER" id="PTHR38887:SF1">
    <property type="entry name" value="RAS MODIFICATION PROTEIN ERF4"/>
    <property type="match status" value="1"/>
</dbReference>
<dbReference type="OrthoDB" id="3433125at2759"/>
<comment type="caution">
    <text evidence="2">The sequence shown here is derived from an EMBL/GenBank/DDBJ whole genome shotgun (WGS) entry which is preliminary data.</text>
</comment>
<feature type="region of interest" description="Disordered" evidence="1">
    <location>
        <begin position="395"/>
        <end position="415"/>
    </location>
</feature>
<organism evidence="2 3">
    <name type="scientific">Clonostachys rhizophaga</name>
    <dbReference type="NCBI Taxonomy" id="160324"/>
    <lineage>
        <taxon>Eukaryota</taxon>
        <taxon>Fungi</taxon>
        <taxon>Dikarya</taxon>
        <taxon>Ascomycota</taxon>
        <taxon>Pezizomycotina</taxon>
        <taxon>Sordariomycetes</taxon>
        <taxon>Hypocreomycetidae</taxon>
        <taxon>Hypocreales</taxon>
        <taxon>Bionectriaceae</taxon>
        <taxon>Clonostachys</taxon>
    </lineage>
</organism>
<keyword evidence="3" id="KW-1185">Reference proteome</keyword>
<reference evidence="2" key="1">
    <citation type="submission" date="2021-10" db="EMBL/GenBank/DDBJ databases">
        <authorList>
            <person name="Piombo E."/>
        </authorList>
    </citation>
    <scope>NUCLEOTIDE SEQUENCE</scope>
</reference>